<dbReference type="Proteomes" id="UP000078534">
    <property type="component" value="Unassembled WGS sequence"/>
</dbReference>
<evidence type="ECO:0000256" key="1">
    <source>
        <dbReference type="PROSITE-ProRule" id="PRU00285"/>
    </source>
</evidence>
<gene>
    <name evidence="4" type="ORF">A6K24_13565</name>
</gene>
<evidence type="ECO:0000259" key="3">
    <source>
        <dbReference type="PROSITE" id="PS01031"/>
    </source>
</evidence>
<evidence type="ECO:0000256" key="2">
    <source>
        <dbReference type="RuleBase" id="RU003616"/>
    </source>
</evidence>
<reference evidence="5" key="1">
    <citation type="submission" date="2016-04" db="EMBL/GenBank/DDBJ databases">
        <authorList>
            <person name="Lyu Z."/>
            <person name="Lyu W."/>
        </authorList>
    </citation>
    <scope>NUCLEOTIDE SEQUENCE [LARGE SCALE GENOMIC DNA]</scope>
    <source>
        <strain evidence="5">C44</strain>
    </source>
</reference>
<dbReference type="EMBL" id="LWSG01000046">
    <property type="protein sequence ID" value="OAS82082.1"/>
    <property type="molecule type" value="Genomic_DNA"/>
</dbReference>
<protein>
    <recommendedName>
        <fullName evidence="3">SHSP domain-containing protein</fullName>
    </recommendedName>
</protein>
<dbReference type="InterPro" id="IPR008978">
    <property type="entry name" value="HSP20-like_chaperone"/>
</dbReference>
<dbReference type="OrthoDB" id="2942082at2"/>
<name>A0A179SP22_9BACI</name>
<dbReference type="AlphaFoldDB" id="A0A179SP22"/>
<accession>A0A179SP22</accession>
<dbReference type="Pfam" id="PF00011">
    <property type="entry name" value="HSP20"/>
    <property type="match status" value="1"/>
</dbReference>
<dbReference type="RefSeq" id="WP_066340534.1">
    <property type="nucleotide sequence ID" value="NZ_LWSG01000046.1"/>
</dbReference>
<dbReference type="STRING" id="152268.A6K24_13565"/>
<dbReference type="CDD" id="cd06464">
    <property type="entry name" value="ACD_sHsps-like"/>
    <property type="match status" value="1"/>
</dbReference>
<comment type="caution">
    <text evidence="4">The sequence shown here is derived from an EMBL/GenBank/DDBJ whole genome shotgun (WGS) entry which is preliminary data.</text>
</comment>
<dbReference type="Gene3D" id="2.60.40.790">
    <property type="match status" value="1"/>
</dbReference>
<proteinExistence type="inferred from homology"/>
<dbReference type="SUPFAM" id="SSF49764">
    <property type="entry name" value="HSP20-like chaperones"/>
    <property type="match status" value="1"/>
</dbReference>
<dbReference type="PROSITE" id="PS01031">
    <property type="entry name" value="SHSP"/>
    <property type="match status" value="1"/>
</dbReference>
<keyword evidence="5" id="KW-1185">Reference proteome</keyword>
<organism evidence="4 5">
    <name type="scientific">Metabacillus litoralis</name>
    <dbReference type="NCBI Taxonomy" id="152268"/>
    <lineage>
        <taxon>Bacteria</taxon>
        <taxon>Bacillati</taxon>
        <taxon>Bacillota</taxon>
        <taxon>Bacilli</taxon>
        <taxon>Bacillales</taxon>
        <taxon>Bacillaceae</taxon>
        <taxon>Metabacillus</taxon>
    </lineage>
</organism>
<evidence type="ECO:0000313" key="4">
    <source>
        <dbReference type="EMBL" id="OAS82082.1"/>
    </source>
</evidence>
<dbReference type="InterPro" id="IPR002068">
    <property type="entry name" value="A-crystallin/Hsp20_dom"/>
</dbReference>
<comment type="similarity">
    <text evidence="1 2">Belongs to the small heat shock protein (HSP20) family.</text>
</comment>
<feature type="domain" description="SHSP" evidence="3">
    <location>
        <begin position="29"/>
        <end position="137"/>
    </location>
</feature>
<evidence type="ECO:0000313" key="5">
    <source>
        <dbReference type="Proteomes" id="UP000078534"/>
    </source>
</evidence>
<sequence length="137" mass="15822">MNIRKCSNPMNINGIEEWMTQFFTDPFTSLLDEHTFRVDLFETSEEFIIEAELGETKKKEDIQITTCIEKIKISIQSNVCNQNEEEKNNEEIARTITLPYSIEDKEIFASFSHGILEIKIAKNCSCAQKRTTIHIVG</sequence>